<evidence type="ECO:0000256" key="1">
    <source>
        <dbReference type="SAM" id="MobiDB-lite"/>
    </source>
</evidence>
<evidence type="ECO:0000313" key="3">
    <source>
        <dbReference type="EMBL" id="KAL3680439.1"/>
    </source>
</evidence>
<dbReference type="Pfam" id="PF13966">
    <property type="entry name" value="zf-RVT"/>
    <property type="match status" value="1"/>
</dbReference>
<dbReference type="EMBL" id="JBJQOH010000007">
    <property type="protein sequence ID" value="KAL3680439.1"/>
    <property type="molecule type" value="Genomic_DNA"/>
</dbReference>
<evidence type="ECO:0000313" key="4">
    <source>
        <dbReference type="Proteomes" id="UP001633002"/>
    </source>
</evidence>
<proteinExistence type="predicted"/>
<gene>
    <name evidence="3" type="ORF">R1sor_023395</name>
</gene>
<reference evidence="3 4" key="1">
    <citation type="submission" date="2024-09" db="EMBL/GenBank/DDBJ databases">
        <title>Chromosome-scale assembly of Riccia sorocarpa.</title>
        <authorList>
            <person name="Paukszto L."/>
        </authorList>
    </citation>
    <scope>NUCLEOTIDE SEQUENCE [LARGE SCALE GENOMIC DNA]</scope>
    <source>
        <strain evidence="3">LP-2024</strain>
        <tissue evidence="3">Aerial parts of the thallus</tissue>
    </source>
</reference>
<accession>A0ABD3GRP3</accession>
<keyword evidence="4" id="KW-1185">Reference proteome</keyword>
<protein>
    <recommendedName>
        <fullName evidence="2">Reverse transcriptase zinc-binding domain-containing protein</fullName>
    </recommendedName>
</protein>
<sequence>MRLITRILDNEDIEWTSMAKALLERDFTNKKVNTGKSKDAKEILVLENIGRITKSKTLDHILHGWKIGKAHMTFDRGNSKLYDSTTIKAVIRLGETSSGRTGKNWTAAKRRLKTTRVKRLGDMNEGSRSWFLTADSWGKNWDTARWANVWKRLRKYKLLPRDKLWIWKILSKGLFTAERGSAMGVMEPSCSRCQAGTENIEHLFRQLQCRFTSSSWNEITALYHQAGGRSLAITSLIELIEDVLKNSEGVEALLFVAHSRATWKDRCLHRFEGNSARTPVKVILQNAETLATSLSANYKSLPAAEYFQNDARKLALMRTLHQRNRLRRPRRDQVGPALGPDTRTASPGMEGTFCPDSADEERRTNRRNAGEGQRSRERNGSTYTPTEDTLSEVFGANSSATSYALGERDLCDDLATLGFVKIFIPCTVHLEGVGETGSWEGPEVVRRPLLARELLRYRVGPCF</sequence>
<name>A0ABD3GRP3_9MARC</name>
<feature type="domain" description="Reverse transcriptase zinc-binding" evidence="2">
    <location>
        <begin position="147"/>
        <end position="216"/>
    </location>
</feature>
<feature type="region of interest" description="Disordered" evidence="1">
    <location>
        <begin position="321"/>
        <end position="388"/>
    </location>
</feature>
<comment type="caution">
    <text evidence="3">The sequence shown here is derived from an EMBL/GenBank/DDBJ whole genome shotgun (WGS) entry which is preliminary data.</text>
</comment>
<dbReference type="Proteomes" id="UP001633002">
    <property type="component" value="Unassembled WGS sequence"/>
</dbReference>
<organism evidence="3 4">
    <name type="scientific">Riccia sorocarpa</name>
    <dbReference type="NCBI Taxonomy" id="122646"/>
    <lineage>
        <taxon>Eukaryota</taxon>
        <taxon>Viridiplantae</taxon>
        <taxon>Streptophyta</taxon>
        <taxon>Embryophyta</taxon>
        <taxon>Marchantiophyta</taxon>
        <taxon>Marchantiopsida</taxon>
        <taxon>Marchantiidae</taxon>
        <taxon>Marchantiales</taxon>
        <taxon>Ricciaceae</taxon>
        <taxon>Riccia</taxon>
    </lineage>
</organism>
<dbReference type="AlphaFoldDB" id="A0ABD3GRP3"/>
<evidence type="ECO:0000259" key="2">
    <source>
        <dbReference type="Pfam" id="PF13966"/>
    </source>
</evidence>
<dbReference type="InterPro" id="IPR026960">
    <property type="entry name" value="RVT-Znf"/>
</dbReference>
<feature type="compositionally biased region" description="Basic residues" evidence="1">
    <location>
        <begin position="321"/>
        <end position="330"/>
    </location>
</feature>